<dbReference type="EMBL" id="CP046072">
    <property type="protein sequence ID" value="QSZ40724.1"/>
    <property type="molecule type" value="Genomic_DNA"/>
</dbReference>
<organism evidence="1 2">
    <name type="scientific">Sulfurimonas aquatica</name>
    <dbReference type="NCBI Taxonomy" id="2672570"/>
    <lineage>
        <taxon>Bacteria</taxon>
        <taxon>Pseudomonadati</taxon>
        <taxon>Campylobacterota</taxon>
        <taxon>Epsilonproteobacteria</taxon>
        <taxon>Campylobacterales</taxon>
        <taxon>Sulfurimonadaceae</taxon>
        <taxon>Sulfurimonas</taxon>
    </lineage>
</organism>
<name>A0A975AY72_9BACT</name>
<keyword evidence="2" id="KW-1185">Reference proteome</keyword>
<sequence length="345" mass="39222">MKNYHKVLIVLSIFLIPITSTLASNVYEIKLPDVPKVEAVVPEPITLKVTGSTSKTNKEILEELNRDKSIKFSNHKAPVYYEHKEDSSKVAKVGEIFNGKVTAFLHTTYMEQNKVIDILQKAGFEILASLPIDKKGFATSIVFTNDEILKASTKINRGFASTLRVTIDKKNRLVSITNPIFFMNAFMQDDYDKKLALRTLSTLRDAFKDLKNSDEQLKFRILKRYQFMKGLPKYMDMTTIKKGNMHTLLQKARESNKVVYEKALSVDSTIIGVKLGSRTTKFVKKIGYQNAGLLPYPVLIEGGEVKILDPKYYIAIMYPMLKMSQFMTIATTPGAIHKDIDKIFR</sequence>
<accession>A0A975AY72</accession>
<dbReference type="AlphaFoldDB" id="A0A975AY72"/>
<proteinExistence type="predicted"/>
<evidence type="ECO:0000313" key="2">
    <source>
        <dbReference type="Proteomes" id="UP000671852"/>
    </source>
</evidence>
<dbReference type="Proteomes" id="UP000671852">
    <property type="component" value="Chromosome"/>
</dbReference>
<reference evidence="1" key="1">
    <citation type="submission" date="2019-11" db="EMBL/GenBank/DDBJ databases">
        <authorList>
            <person name="Kojima H."/>
        </authorList>
    </citation>
    <scope>NUCLEOTIDE SEQUENCE</scope>
    <source>
        <strain evidence="1">H1576</strain>
    </source>
</reference>
<dbReference type="RefSeq" id="WP_207562003.1">
    <property type="nucleotide sequence ID" value="NZ_CP046072.1"/>
</dbReference>
<protein>
    <submittedName>
        <fullName evidence="1">Uncharacterized protein</fullName>
    </submittedName>
</protein>
<dbReference type="KEGG" id="saqt:GJV85_00845"/>
<gene>
    <name evidence="1" type="ORF">GJV85_00845</name>
</gene>
<evidence type="ECO:0000313" key="1">
    <source>
        <dbReference type="EMBL" id="QSZ40724.1"/>
    </source>
</evidence>
<reference evidence="1" key="2">
    <citation type="submission" date="2021-04" db="EMBL/GenBank/DDBJ databases">
        <title>Isolation and characterization of a novel species of the genus Sulfurimonas.</title>
        <authorList>
            <person name="Fukui M."/>
        </authorList>
    </citation>
    <scope>NUCLEOTIDE SEQUENCE</scope>
    <source>
        <strain evidence="1">H1576</strain>
    </source>
</reference>